<dbReference type="RefSeq" id="WP_168487775.1">
    <property type="nucleotide sequence ID" value="NZ_JAAZSQ010000017.1"/>
</dbReference>
<dbReference type="EMBL" id="JAAZSQ010000017">
    <property type="protein sequence ID" value="NKX55920.1"/>
    <property type="molecule type" value="Genomic_DNA"/>
</dbReference>
<protein>
    <submittedName>
        <fullName evidence="2">Uncharacterized protein</fullName>
    </submittedName>
</protein>
<organism evidence="2 3">
    <name type="scientific">Arthrobacter mobilis</name>
    <dbReference type="NCBI Taxonomy" id="2724944"/>
    <lineage>
        <taxon>Bacteria</taxon>
        <taxon>Bacillati</taxon>
        <taxon>Actinomycetota</taxon>
        <taxon>Actinomycetes</taxon>
        <taxon>Micrococcales</taxon>
        <taxon>Micrococcaceae</taxon>
        <taxon>Arthrobacter</taxon>
    </lineage>
</organism>
<keyword evidence="3" id="KW-1185">Reference proteome</keyword>
<reference evidence="2 3" key="1">
    <citation type="submission" date="2020-04" db="EMBL/GenBank/DDBJ databases">
        <title>Arthrobacter sp. nov.</title>
        <authorList>
            <person name="Liu S."/>
        </authorList>
    </citation>
    <scope>NUCLEOTIDE SEQUENCE [LARGE SCALE GENOMIC DNA]</scope>
    <source>
        <strain evidence="2 3">E918</strain>
    </source>
</reference>
<feature type="compositionally biased region" description="Low complexity" evidence="1">
    <location>
        <begin position="121"/>
        <end position="145"/>
    </location>
</feature>
<proteinExistence type="predicted"/>
<evidence type="ECO:0000313" key="3">
    <source>
        <dbReference type="Proteomes" id="UP000544090"/>
    </source>
</evidence>
<sequence>MNESDGIDEMVEVSLRAGLLAAAGLGEQLARTGERALRETRRMEELRVRELRERFETARAAGRAELAPLTREDWWDTATPAMIRQARDTAAAWAPWDPVAAAHVATLQARSPLGPDGSGPTGTTTPDPAGTGNTRAPAAGSPEPGGAEGEDSARQAGKHRAVPPERPGPRGVTDPAWTASTTARRGPPGRALIKFDGRFKPFRPGVRVAPCANRA</sequence>
<comment type="caution">
    <text evidence="2">The sequence shown here is derived from an EMBL/GenBank/DDBJ whole genome shotgun (WGS) entry which is preliminary data.</text>
</comment>
<dbReference type="AlphaFoldDB" id="A0A7X6HGF7"/>
<dbReference type="Proteomes" id="UP000544090">
    <property type="component" value="Unassembled WGS sequence"/>
</dbReference>
<evidence type="ECO:0000256" key="1">
    <source>
        <dbReference type="SAM" id="MobiDB-lite"/>
    </source>
</evidence>
<feature type="region of interest" description="Disordered" evidence="1">
    <location>
        <begin position="110"/>
        <end position="195"/>
    </location>
</feature>
<gene>
    <name evidence="2" type="ORF">HGG74_15500</name>
</gene>
<evidence type="ECO:0000313" key="2">
    <source>
        <dbReference type="EMBL" id="NKX55920.1"/>
    </source>
</evidence>
<name>A0A7X6HGF7_9MICC</name>
<accession>A0A7X6HGF7</accession>